<gene>
    <name evidence="13" type="ORF">GCM10007100_22340</name>
</gene>
<comment type="caution">
    <text evidence="13">The sequence shown here is derived from an EMBL/GenBank/DDBJ whole genome shotgun (WGS) entry which is preliminary data.</text>
</comment>
<comment type="pathway">
    <text evidence="3">Amino-acid biosynthesis; L-valine biosynthesis; L-valine from pyruvate: step 4/4.</text>
</comment>
<sequence>MMVWLNGEWKEEGAACLATDDGAFLRGEGVFETMLSRGGKVFELKKHWARLGEGCGRFGLGLMGEGEAETICEELLRRNSFTSSEERVRVRVTRSADHLLFTAANGGKRDGGLRLMVSPYRRNEHSALAGIKAISYAENSLALAEGRRAGADEVLFANSQGEWCEGAWSNIFAVEKGRVLTPPLSSGCLPGVTRELVIGLARAQGREVVEVPLAIERVGEADELFLTSSLLGIGAVQRFGEQILAAGEVTSALKEALAKYEKASLGC</sequence>
<dbReference type="GO" id="GO:0008652">
    <property type="term" value="P:amino acid biosynthetic process"/>
    <property type="evidence" value="ECO:0007669"/>
    <property type="project" value="UniProtKB-ARBA"/>
</dbReference>
<accession>A0A918WLY7</accession>
<comment type="cofactor">
    <cofactor evidence="1 12">
        <name>pyridoxal 5'-phosphate</name>
        <dbReference type="ChEBI" id="CHEBI:597326"/>
    </cofactor>
</comment>
<dbReference type="InterPro" id="IPR043131">
    <property type="entry name" value="BCAT-like_N"/>
</dbReference>
<dbReference type="FunFam" id="3.20.10.10:FF:000002">
    <property type="entry name" value="D-alanine aminotransferase"/>
    <property type="match status" value="1"/>
</dbReference>
<comment type="pathway">
    <text evidence="4">Amino-acid biosynthesis; L-leucine biosynthesis; L-leucine from 3-methyl-2-oxobutanoate: step 4/4.</text>
</comment>
<dbReference type="GO" id="GO:0005829">
    <property type="term" value="C:cytosol"/>
    <property type="evidence" value="ECO:0007669"/>
    <property type="project" value="TreeGrafter"/>
</dbReference>
<evidence type="ECO:0000313" key="14">
    <source>
        <dbReference type="Proteomes" id="UP000644507"/>
    </source>
</evidence>
<keyword evidence="13" id="KW-0456">Lyase</keyword>
<dbReference type="PANTHER" id="PTHR42743">
    <property type="entry name" value="AMINO-ACID AMINOTRANSFERASE"/>
    <property type="match status" value="1"/>
</dbReference>
<dbReference type="GO" id="GO:0004084">
    <property type="term" value="F:branched-chain-amino-acid transaminase activity"/>
    <property type="evidence" value="ECO:0007669"/>
    <property type="project" value="UniProtKB-EC"/>
</dbReference>
<evidence type="ECO:0000256" key="1">
    <source>
        <dbReference type="ARBA" id="ARBA00001933"/>
    </source>
</evidence>
<evidence type="ECO:0000256" key="8">
    <source>
        <dbReference type="ARBA" id="ARBA00048212"/>
    </source>
</evidence>
<dbReference type="PANTHER" id="PTHR42743:SF11">
    <property type="entry name" value="AMINODEOXYCHORISMATE LYASE"/>
    <property type="match status" value="1"/>
</dbReference>
<dbReference type="GO" id="GO:0046394">
    <property type="term" value="P:carboxylic acid biosynthetic process"/>
    <property type="evidence" value="ECO:0007669"/>
    <property type="project" value="UniProtKB-ARBA"/>
</dbReference>
<proteinExistence type="inferred from homology"/>
<comment type="similarity">
    <text evidence="5 11">Belongs to the class-IV pyridoxal-phosphate-dependent aminotransferase family.</text>
</comment>
<dbReference type="Proteomes" id="UP000644507">
    <property type="component" value="Unassembled WGS sequence"/>
</dbReference>
<dbReference type="InterPro" id="IPR050571">
    <property type="entry name" value="Class-IV_PLP-Dep_Aminotrnsfr"/>
</dbReference>
<evidence type="ECO:0000256" key="3">
    <source>
        <dbReference type="ARBA" id="ARBA00004931"/>
    </source>
</evidence>
<dbReference type="AlphaFoldDB" id="A0A918WLY7"/>
<keyword evidence="7 12" id="KW-0663">Pyridoxal phosphate</keyword>
<keyword evidence="14" id="KW-1185">Reference proteome</keyword>
<dbReference type="Gene3D" id="3.30.470.10">
    <property type="match status" value="1"/>
</dbReference>
<reference evidence="13" key="1">
    <citation type="journal article" date="2014" name="Int. J. Syst. Evol. Microbiol.">
        <title>Complete genome sequence of Corynebacterium casei LMG S-19264T (=DSM 44701T), isolated from a smear-ripened cheese.</title>
        <authorList>
            <consortium name="US DOE Joint Genome Institute (JGI-PGF)"/>
            <person name="Walter F."/>
            <person name="Albersmeier A."/>
            <person name="Kalinowski J."/>
            <person name="Ruckert C."/>
        </authorList>
    </citation>
    <scope>NUCLEOTIDE SEQUENCE</scope>
    <source>
        <strain evidence="13">KCTC 12988</strain>
    </source>
</reference>
<evidence type="ECO:0000256" key="6">
    <source>
        <dbReference type="ARBA" id="ARBA00013053"/>
    </source>
</evidence>
<organism evidence="13 14">
    <name type="scientific">Roseibacillus persicicus</name>
    <dbReference type="NCBI Taxonomy" id="454148"/>
    <lineage>
        <taxon>Bacteria</taxon>
        <taxon>Pseudomonadati</taxon>
        <taxon>Verrucomicrobiota</taxon>
        <taxon>Verrucomicrobiia</taxon>
        <taxon>Verrucomicrobiales</taxon>
        <taxon>Verrucomicrobiaceae</taxon>
        <taxon>Roseibacillus</taxon>
    </lineage>
</organism>
<evidence type="ECO:0000256" key="12">
    <source>
        <dbReference type="RuleBase" id="RU004516"/>
    </source>
</evidence>
<reference evidence="13" key="2">
    <citation type="submission" date="2020-09" db="EMBL/GenBank/DDBJ databases">
        <authorList>
            <person name="Sun Q."/>
            <person name="Kim S."/>
        </authorList>
    </citation>
    <scope>NUCLEOTIDE SEQUENCE</scope>
    <source>
        <strain evidence="13">KCTC 12988</strain>
    </source>
</reference>
<evidence type="ECO:0000313" key="13">
    <source>
        <dbReference type="EMBL" id="GHC55327.1"/>
    </source>
</evidence>
<comment type="catalytic activity">
    <reaction evidence="8">
        <text>L-valine + 2-oxoglutarate = 3-methyl-2-oxobutanoate + L-glutamate</text>
        <dbReference type="Rhea" id="RHEA:24813"/>
        <dbReference type="ChEBI" id="CHEBI:11851"/>
        <dbReference type="ChEBI" id="CHEBI:16810"/>
        <dbReference type="ChEBI" id="CHEBI:29985"/>
        <dbReference type="ChEBI" id="CHEBI:57762"/>
        <dbReference type="EC" id="2.6.1.42"/>
    </reaction>
</comment>
<dbReference type="PROSITE" id="PS00770">
    <property type="entry name" value="AA_TRANSFER_CLASS_4"/>
    <property type="match status" value="1"/>
</dbReference>
<comment type="pathway">
    <text evidence="2">Amino-acid biosynthesis; L-isoleucine biosynthesis; L-isoleucine from 2-oxobutanoate: step 4/4.</text>
</comment>
<dbReference type="Gene3D" id="3.20.10.10">
    <property type="entry name" value="D-amino Acid Aminotransferase, subunit A, domain 2"/>
    <property type="match status" value="1"/>
</dbReference>
<protein>
    <recommendedName>
        <fullName evidence="6">branched-chain-amino-acid transaminase</fullName>
        <ecNumber evidence="6">2.6.1.42</ecNumber>
    </recommendedName>
</protein>
<dbReference type="EC" id="2.6.1.42" evidence="6"/>
<dbReference type="EMBL" id="BMXI01000009">
    <property type="protein sequence ID" value="GHC55327.1"/>
    <property type="molecule type" value="Genomic_DNA"/>
</dbReference>
<dbReference type="SUPFAM" id="SSF56752">
    <property type="entry name" value="D-aminoacid aminotransferase-like PLP-dependent enzymes"/>
    <property type="match status" value="1"/>
</dbReference>
<dbReference type="InterPro" id="IPR036038">
    <property type="entry name" value="Aminotransferase-like"/>
</dbReference>
<comment type="catalytic activity">
    <reaction evidence="10">
        <text>L-leucine + 2-oxoglutarate = 4-methyl-2-oxopentanoate + L-glutamate</text>
        <dbReference type="Rhea" id="RHEA:18321"/>
        <dbReference type="ChEBI" id="CHEBI:16810"/>
        <dbReference type="ChEBI" id="CHEBI:17865"/>
        <dbReference type="ChEBI" id="CHEBI:29985"/>
        <dbReference type="ChEBI" id="CHEBI:57427"/>
        <dbReference type="EC" id="2.6.1.42"/>
    </reaction>
</comment>
<evidence type="ECO:0000256" key="2">
    <source>
        <dbReference type="ARBA" id="ARBA00004824"/>
    </source>
</evidence>
<evidence type="ECO:0000256" key="5">
    <source>
        <dbReference type="ARBA" id="ARBA00009320"/>
    </source>
</evidence>
<dbReference type="InterPro" id="IPR043132">
    <property type="entry name" value="BCAT-like_C"/>
</dbReference>
<evidence type="ECO:0000256" key="4">
    <source>
        <dbReference type="ARBA" id="ARBA00005072"/>
    </source>
</evidence>
<dbReference type="InterPro" id="IPR018300">
    <property type="entry name" value="Aminotrans_IV_CS"/>
</dbReference>
<dbReference type="InterPro" id="IPR001544">
    <property type="entry name" value="Aminotrans_IV"/>
</dbReference>
<dbReference type="RefSeq" id="WP_189570043.1">
    <property type="nucleotide sequence ID" value="NZ_BMXI01000009.1"/>
</dbReference>
<comment type="catalytic activity">
    <reaction evidence="9">
        <text>L-isoleucine + 2-oxoglutarate = (S)-3-methyl-2-oxopentanoate + L-glutamate</text>
        <dbReference type="Rhea" id="RHEA:24801"/>
        <dbReference type="ChEBI" id="CHEBI:16810"/>
        <dbReference type="ChEBI" id="CHEBI:29985"/>
        <dbReference type="ChEBI" id="CHEBI:35146"/>
        <dbReference type="ChEBI" id="CHEBI:58045"/>
        <dbReference type="EC" id="2.6.1.42"/>
    </reaction>
</comment>
<evidence type="ECO:0000256" key="7">
    <source>
        <dbReference type="ARBA" id="ARBA00022898"/>
    </source>
</evidence>
<dbReference type="Pfam" id="PF01063">
    <property type="entry name" value="Aminotran_4"/>
    <property type="match status" value="1"/>
</dbReference>
<evidence type="ECO:0000256" key="9">
    <source>
        <dbReference type="ARBA" id="ARBA00048798"/>
    </source>
</evidence>
<name>A0A918WLY7_9BACT</name>
<dbReference type="GO" id="GO:0016829">
    <property type="term" value="F:lyase activity"/>
    <property type="evidence" value="ECO:0007669"/>
    <property type="project" value="UniProtKB-KW"/>
</dbReference>
<evidence type="ECO:0000256" key="11">
    <source>
        <dbReference type="RuleBase" id="RU004106"/>
    </source>
</evidence>
<evidence type="ECO:0000256" key="10">
    <source>
        <dbReference type="ARBA" id="ARBA00049229"/>
    </source>
</evidence>